<gene>
    <name evidence="5" type="ORF">FPE_LOCUS5180</name>
</gene>
<reference evidence="5" key="1">
    <citation type="submission" date="2023-05" db="EMBL/GenBank/DDBJ databases">
        <authorList>
            <person name="Huff M."/>
        </authorList>
    </citation>
    <scope>NUCLEOTIDE SEQUENCE</scope>
</reference>
<dbReference type="EMBL" id="OU503038">
    <property type="protein sequence ID" value="CAI9757750.1"/>
    <property type="molecule type" value="Genomic_DNA"/>
</dbReference>
<dbReference type="Pfam" id="PF08263">
    <property type="entry name" value="LRRNT_2"/>
    <property type="match status" value="1"/>
</dbReference>
<keyword evidence="2" id="KW-0732">Signal</keyword>
<feature type="domain" description="Leucine-rich repeat-containing N-terminal plant-type" evidence="4">
    <location>
        <begin position="58"/>
        <end position="92"/>
    </location>
</feature>
<keyword evidence="3" id="KW-0677">Repeat</keyword>
<dbReference type="Proteomes" id="UP000834106">
    <property type="component" value="Chromosome 3"/>
</dbReference>
<dbReference type="SUPFAM" id="SSF52058">
    <property type="entry name" value="L domain-like"/>
    <property type="match status" value="1"/>
</dbReference>
<keyword evidence="6" id="KW-1185">Reference proteome</keyword>
<evidence type="ECO:0000256" key="2">
    <source>
        <dbReference type="ARBA" id="ARBA00022729"/>
    </source>
</evidence>
<sequence>MTKQRDDTKTCIHLANETFESKKPFSFSSLFQNLLFLILFAQLSSFIIPCQATCRKVDRDSLLAFSFGVSSSNPLNWSSSIDCCRWEGVSCDDNDRVIHLLLPSRALVGSVSASIANLSRLSQLNLSQNRLSGPIPDGFFMAFKRLEVVD</sequence>
<dbReference type="Gene3D" id="3.80.10.10">
    <property type="entry name" value="Ribonuclease Inhibitor"/>
    <property type="match status" value="1"/>
</dbReference>
<dbReference type="InterPro" id="IPR053211">
    <property type="entry name" value="DNA_repair-toleration"/>
</dbReference>
<protein>
    <recommendedName>
        <fullName evidence="4">Leucine-rich repeat-containing N-terminal plant-type domain-containing protein</fullName>
    </recommendedName>
</protein>
<keyword evidence="1" id="KW-0433">Leucine-rich repeat</keyword>
<dbReference type="PANTHER" id="PTHR48060:SF21">
    <property type="entry name" value="L DOMAIN-LIKE PROTEIN"/>
    <property type="match status" value="1"/>
</dbReference>
<dbReference type="AlphaFoldDB" id="A0AAD2DN00"/>
<proteinExistence type="predicted"/>
<dbReference type="PANTHER" id="PTHR48060">
    <property type="entry name" value="DNA DAMAGE-REPAIR/TOLERATION PROTEIN DRT100"/>
    <property type="match status" value="1"/>
</dbReference>
<evidence type="ECO:0000313" key="6">
    <source>
        <dbReference type="Proteomes" id="UP000834106"/>
    </source>
</evidence>
<evidence type="ECO:0000259" key="4">
    <source>
        <dbReference type="Pfam" id="PF08263"/>
    </source>
</evidence>
<dbReference type="InterPro" id="IPR032675">
    <property type="entry name" value="LRR_dom_sf"/>
</dbReference>
<name>A0AAD2DN00_9LAMI</name>
<organism evidence="5 6">
    <name type="scientific">Fraxinus pennsylvanica</name>
    <dbReference type="NCBI Taxonomy" id="56036"/>
    <lineage>
        <taxon>Eukaryota</taxon>
        <taxon>Viridiplantae</taxon>
        <taxon>Streptophyta</taxon>
        <taxon>Embryophyta</taxon>
        <taxon>Tracheophyta</taxon>
        <taxon>Spermatophyta</taxon>
        <taxon>Magnoliopsida</taxon>
        <taxon>eudicotyledons</taxon>
        <taxon>Gunneridae</taxon>
        <taxon>Pentapetalae</taxon>
        <taxon>asterids</taxon>
        <taxon>lamiids</taxon>
        <taxon>Lamiales</taxon>
        <taxon>Oleaceae</taxon>
        <taxon>Oleeae</taxon>
        <taxon>Fraxinus</taxon>
    </lineage>
</organism>
<accession>A0AAD2DN00</accession>
<evidence type="ECO:0000256" key="3">
    <source>
        <dbReference type="ARBA" id="ARBA00022737"/>
    </source>
</evidence>
<dbReference type="InterPro" id="IPR013210">
    <property type="entry name" value="LRR_N_plant-typ"/>
</dbReference>
<evidence type="ECO:0000313" key="5">
    <source>
        <dbReference type="EMBL" id="CAI9757750.1"/>
    </source>
</evidence>
<evidence type="ECO:0000256" key="1">
    <source>
        <dbReference type="ARBA" id="ARBA00022614"/>
    </source>
</evidence>